<dbReference type="RefSeq" id="WP_185111477.1">
    <property type="nucleotide sequence ID" value="NZ_BAAAXY010000158.1"/>
</dbReference>
<dbReference type="Proteomes" id="UP000565579">
    <property type="component" value="Unassembled WGS sequence"/>
</dbReference>
<reference evidence="3 4" key="1">
    <citation type="submission" date="2020-08" db="EMBL/GenBank/DDBJ databases">
        <title>Sequencing the genomes of 1000 actinobacteria strains.</title>
        <authorList>
            <person name="Klenk H.-P."/>
        </authorList>
    </citation>
    <scope>NUCLEOTIDE SEQUENCE [LARGE SCALE GENOMIC DNA]</scope>
    <source>
        <strain evidence="3 4">DSM 43768</strain>
    </source>
</reference>
<evidence type="ECO:0000313" key="4">
    <source>
        <dbReference type="Proteomes" id="UP000565579"/>
    </source>
</evidence>
<name>A0A7X0U6H7_9ACTN</name>
<keyword evidence="2" id="KW-1133">Transmembrane helix</keyword>
<accession>A0A7X0U6H7</accession>
<keyword evidence="2" id="KW-0472">Membrane</keyword>
<dbReference type="AlphaFoldDB" id="A0A7X0U6H7"/>
<feature type="transmembrane region" description="Helical" evidence="2">
    <location>
        <begin position="21"/>
        <end position="47"/>
    </location>
</feature>
<protein>
    <submittedName>
        <fullName evidence="3">Uncharacterized protein</fullName>
    </submittedName>
</protein>
<keyword evidence="2" id="KW-0812">Transmembrane</keyword>
<feature type="compositionally biased region" description="Gly residues" evidence="1">
    <location>
        <begin position="143"/>
        <end position="152"/>
    </location>
</feature>
<evidence type="ECO:0000313" key="3">
    <source>
        <dbReference type="EMBL" id="MBB6557087.1"/>
    </source>
</evidence>
<feature type="compositionally biased region" description="Low complexity" evidence="1">
    <location>
        <begin position="99"/>
        <end position="109"/>
    </location>
</feature>
<keyword evidence="4" id="KW-1185">Reference proteome</keyword>
<dbReference type="EMBL" id="JACHMI010000001">
    <property type="protein sequence ID" value="MBB6557087.1"/>
    <property type="molecule type" value="Genomic_DNA"/>
</dbReference>
<feature type="region of interest" description="Disordered" evidence="1">
    <location>
        <begin position="60"/>
        <end position="206"/>
    </location>
</feature>
<proteinExistence type="predicted"/>
<evidence type="ECO:0000256" key="2">
    <source>
        <dbReference type="SAM" id="Phobius"/>
    </source>
</evidence>
<organism evidence="3 4">
    <name type="scientific">Nonomuraea rubra</name>
    <dbReference type="NCBI Taxonomy" id="46180"/>
    <lineage>
        <taxon>Bacteria</taxon>
        <taxon>Bacillati</taxon>
        <taxon>Actinomycetota</taxon>
        <taxon>Actinomycetes</taxon>
        <taxon>Streptosporangiales</taxon>
        <taxon>Streptosporangiaceae</taxon>
        <taxon>Nonomuraea</taxon>
    </lineage>
</organism>
<evidence type="ECO:0000256" key="1">
    <source>
        <dbReference type="SAM" id="MobiDB-lite"/>
    </source>
</evidence>
<sequence length="206" mass="20588">MNKRKRAAGSAVFVDHSGRRAWILTISGILAGTLLLALTAVLLGSAFRGIRLDSVQWPADGRGGGGAPEQSESADVTSPSPAPSASVRSRRPSAPPSAPASRRPSAPVAEDTPDRPAPSPSPSRTTRPAVPDPEDESDEPAGSIGGEQDPGGGPSPSPEDPAPSQSETAEASTAPTGDLGPSPGGGTESPAQLPDERPGAASGRNT</sequence>
<gene>
    <name evidence="3" type="ORF">HD593_011882</name>
</gene>
<comment type="caution">
    <text evidence="3">The sequence shown here is derived from an EMBL/GenBank/DDBJ whole genome shotgun (WGS) entry which is preliminary data.</text>
</comment>